<evidence type="ECO:0000313" key="2">
    <source>
        <dbReference type="Proteomes" id="UP000789366"/>
    </source>
</evidence>
<gene>
    <name evidence="1" type="ORF">SPELUC_LOCUS3289</name>
</gene>
<keyword evidence="2" id="KW-1185">Reference proteome</keyword>
<dbReference type="Proteomes" id="UP000789366">
    <property type="component" value="Unassembled WGS sequence"/>
</dbReference>
<accession>A0ACA9L2J2</accession>
<evidence type="ECO:0000313" key="1">
    <source>
        <dbReference type="EMBL" id="CAG8506939.1"/>
    </source>
</evidence>
<proteinExistence type="predicted"/>
<comment type="caution">
    <text evidence="1">The sequence shown here is derived from an EMBL/GenBank/DDBJ whole genome shotgun (WGS) entry which is preliminary data.</text>
</comment>
<reference evidence="1" key="1">
    <citation type="submission" date="2021-06" db="EMBL/GenBank/DDBJ databases">
        <authorList>
            <person name="Kallberg Y."/>
            <person name="Tangrot J."/>
            <person name="Rosling A."/>
        </authorList>
    </citation>
    <scope>NUCLEOTIDE SEQUENCE</scope>
    <source>
        <strain evidence="1">28 12/20/2015</strain>
    </source>
</reference>
<dbReference type="EMBL" id="CAJVPW010002463">
    <property type="protein sequence ID" value="CAG8506939.1"/>
    <property type="molecule type" value="Genomic_DNA"/>
</dbReference>
<sequence length="228" mass="26714">MYAHNSSTGNMLGHLWSKHRIDKDHLKETTTDRLIIKAMHIINKWRQEKIAQLLVEFIIKDCQPLHILHNQAFHQLLNYMEMRFHIPYIENEFDTLVTSEQLQQLLQTSQGRFKDHWLIELPVTTEELCDLVKAANPRIKNLKFLNNETIKTTMINRMQIFCDERNNHLPSVGPDKLSSLPTYEPTTNNDLIAALYNSEEPDDKILNKSKVDHYLCKPVEKRSCNPLA</sequence>
<protein>
    <submittedName>
        <fullName evidence="1">6154_t:CDS:1</fullName>
    </submittedName>
</protein>
<organism evidence="1 2">
    <name type="scientific">Cetraspora pellucida</name>
    <dbReference type="NCBI Taxonomy" id="1433469"/>
    <lineage>
        <taxon>Eukaryota</taxon>
        <taxon>Fungi</taxon>
        <taxon>Fungi incertae sedis</taxon>
        <taxon>Mucoromycota</taxon>
        <taxon>Glomeromycotina</taxon>
        <taxon>Glomeromycetes</taxon>
        <taxon>Diversisporales</taxon>
        <taxon>Gigasporaceae</taxon>
        <taxon>Cetraspora</taxon>
    </lineage>
</organism>
<name>A0ACA9L2J2_9GLOM</name>